<gene>
    <name evidence="3" type="ORF">J2S02_003121</name>
</gene>
<sequence length="128" mass="14726">MNMKYYRELNGWSQQQLADKLCVSRPVITRLESGEQVPDLSYILSLCKAFNIQIEKLLGATHQTTDSIFEESMNYTIEHPLTPIVDYLCKQPRLVASIQTLLKLKAKERRIIEDLIITTIEKSAKLAE</sequence>
<organism evidence="3 4">
    <name type="scientific">Metabacillus niabensis</name>
    <dbReference type="NCBI Taxonomy" id="324854"/>
    <lineage>
        <taxon>Bacteria</taxon>
        <taxon>Bacillati</taxon>
        <taxon>Bacillota</taxon>
        <taxon>Bacilli</taxon>
        <taxon>Bacillales</taxon>
        <taxon>Bacillaceae</taxon>
        <taxon>Metabacillus</taxon>
    </lineage>
</organism>
<feature type="domain" description="HTH cro/C1-type" evidence="2">
    <location>
        <begin position="3"/>
        <end position="57"/>
    </location>
</feature>
<evidence type="ECO:0000256" key="1">
    <source>
        <dbReference type="ARBA" id="ARBA00023125"/>
    </source>
</evidence>
<comment type="caution">
    <text evidence="3">The sequence shown here is derived from an EMBL/GenBank/DDBJ whole genome shotgun (WGS) entry which is preliminary data.</text>
</comment>
<dbReference type="RefSeq" id="WP_174881473.1">
    <property type="nucleotide sequence ID" value="NZ_CADEPK010000360.1"/>
</dbReference>
<evidence type="ECO:0000313" key="4">
    <source>
        <dbReference type="Proteomes" id="UP001232245"/>
    </source>
</evidence>
<keyword evidence="4" id="KW-1185">Reference proteome</keyword>
<dbReference type="Pfam" id="PF01381">
    <property type="entry name" value="HTH_3"/>
    <property type="match status" value="1"/>
</dbReference>
<dbReference type="InterPro" id="IPR010982">
    <property type="entry name" value="Lambda_DNA-bd_dom_sf"/>
</dbReference>
<dbReference type="Proteomes" id="UP001232245">
    <property type="component" value="Unassembled WGS sequence"/>
</dbReference>
<evidence type="ECO:0000313" key="3">
    <source>
        <dbReference type="EMBL" id="MDQ0226776.1"/>
    </source>
</evidence>
<reference evidence="3 4" key="1">
    <citation type="submission" date="2023-07" db="EMBL/GenBank/DDBJ databases">
        <title>Genomic Encyclopedia of Type Strains, Phase IV (KMG-IV): sequencing the most valuable type-strain genomes for metagenomic binning, comparative biology and taxonomic classification.</title>
        <authorList>
            <person name="Goeker M."/>
        </authorList>
    </citation>
    <scope>NUCLEOTIDE SEQUENCE [LARGE SCALE GENOMIC DNA]</scope>
    <source>
        <strain evidence="3 4">DSM 17723</strain>
    </source>
</reference>
<dbReference type="CDD" id="cd00093">
    <property type="entry name" value="HTH_XRE"/>
    <property type="match status" value="1"/>
</dbReference>
<dbReference type="PANTHER" id="PTHR46558:SF15">
    <property type="entry name" value="HELIX-TURN-HELIX DOMAIN PROTEIN"/>
    <property type="match status" value="1"/>
</dbReference>
<name>A0ABT9Z4J9_9BACI</name>
<dbReference type="SMART" id="SM00530">
    <property type="entry name" value="HTH_XRE"/>
    <property type="match status" value="1"/>
</dbReference>
<proteinExistence type="predicted"/>
<dbReference type="InterPro" id="IPR001387">
    <property type="entry name" value="Cro/C1-type_HTH"/>
</dbReference>
<evidence type="ECO:0000259" key="2">
    <source>
        <dbReference type="PROSITE" id="PS50943"/>
    </source>
</evidence>
<accession>A0ABT9Z4J9</accession>
<dbReference type="PROSITE" id="PS50943">
    <property type="entry name" value="HTH_CROC1"/>
    <property type="match status" value="1"/>
</dbReference>
<dbReference type="PANTHER" id="PTHR46558">
    <property type="entry name" value="TRACRIPTIONAL REGULATORY PROTEIN-RELATED-RELATED"/>
    <property type="match status" value="1"/>
</dbReference>
<protein>
    <submittedName>
        <fullName evidence="3">Transcriptional regulator with XRE-family HTH domain</fullName>
    </submittedName>
</protein>
<dbReference type="Gene3D" id="1.10.260.40">
    <property type="entry name" value="lambda repressor-like DNA-binding domains"/>
    <property type="match status" value="1"/>
</dbReference>
<dbReference type="SUPFAM" id="SSF47413">
    <property type="entry name" value="lambda repressor-like DNA-binding domains"/>
    <property type="match status" value="1"/>
</dbReference>
<dbReference type="EMBL" id="JAUSTZ010000006">
    <property type="protein sequence ID" value="MDQ0226776.1"/>
    <property type="molecule type" value="Genomic_DNA"/>
</dbReference>
<keyword evidence="1" id="KW-0238">DNA-binding</keyword>